<feature type="transmembrane region" description="Helical" evidence="3">
    <location>
        <begin position="76"/>
        <end position="98"/>
    </location>
</feature>
<dbReference type="InterPro" id="IPR027383">
    <property type="entry name" value="Znf_put"/>
</dbReference>
<gene>
    <name evidence="5" type="ORF">Selli1_06300</name>
</gene>
<keyword evidence="3" id="KW-0812">Transmembrane</keyword>
<dbReference type="EMBL" id="BSBO01000004">
    <property type="protein sequence ID" value="GLG03456.1"/>
    <property type="molecule type" value="Genomic_DNA"/>
</dbReference>
<reference evidence="5 6" key="1">
    <citation type="journal article" date="2023" name="Int. J. Syst. Evol. Microbiol.">
        <title>Sellimonas catena sp. nov., isolated from human faeces.</title>
        <authorList>
            <person name="Hisatomi A."/>
            <person name="Ohkuma M."/>
            <person name="Sakamoto M."/>
        </authorList>
    </citation>
    <scope>NUCLEOTIDE SEQUENCE [LARGE SCALE GENOMIC DNA]</scope>
    <source>
        <strain evidence="5 6">12EGH17</strain>
    </source>
</reference>
<dbReference type="InterPro" id="IPR041916">
    <property type="entry name" value="Anti_sigma_zinc_sf"/>
</dbReference>
<dbReference type="Proteomes" id="UP001145145">
    <property type="component" value="Unassembled WGS sequence"/>
</dbReference>
<dbReference type="Gene3D" id="1.10.10.1320">
    <property type="entry name" value="Anti-sigma factor, zinc-finger domain"/>
    <property type="match status" value="1"/>
</dbReference>
<comment type="caution">
    <text evidence="5">The sequence shown here is derived from an EMBL/GenBank/DDBJ whole genome shotgun (WGS) entry which is preliminary data.</text>
</comment>
<evidence type="ECO:0000259" key="4">
    <source>
        <dbReference type="Pfam" id="PF13490"/>
    </source>
</evidence>
<dbReference type="AlphaFoldDB" id="A0A9W6C353"/>
<evidence type="ECO:0000256" key="3">
    <source>
        <dbReference type="SAM" id="Phobius"/>
    </source>
</evidence>
<evidence type="ECO:0000313" key="5">
    <source>
        <dbReference type="EMBL" id="GLG03456.1"/>
    </source>
</evidence>
<accession>A0A9W6C353</accession>
<name>A0A9W6C353_9FIRM</name>
<keyword evidence="3" id="KW-0472">Membrane</keyword>
<feature type="domain" description="Putative zinc-finger" evidence="4">
    <location>
        <begin position="5"/>
        <end position="39"/>
    </location>
</feature>
<evidence type="ECO:0000313" key="6">
    <source>
        <dbReference type="Proteomes" id="UP001145145"/>
    </source>
</evidence>
<sequence length="221" mass="25039">MKLNCEIIRDLLPSYIDGLTSQESNRLVEEHLESCAECREYLKEMQADLSSEASVEKNKKAIRPFRKLNRRVKQRIAAAAGAAVLVCVVLFGVGTWYYGRTWTADSSDVKMSVEASGSIATLRFTPQEDTVLYVEADENEENTIVITEGYRNPLKKVYQKSAYYGYTFIDKNTVMGLNGKSTKIDEDDVLTIRYEDKTETISMQELAKEALANNPERTFSE</sequence>
<keyword evidence="6" id="KW-1185">Reference proteome</keyword>
<organism evidence="5 6">
    <name type="scientific">Sellimonas catena</name>
    <dbReference type="NCBI Taxonomy" id="2994035"/>
    <lineage>
        <taxon>Bacteria</taxon>
        <taxon>Bacillati</taxon>
        <taxon>Bacillota</taxon>
        <taxon>Clostridia</taxon>
        <taxon>Lachnospirales</taxon>
        <taxon>Lachnospiraceae</taxon>
        <taxon>Sellimonas</taxon>
    </lineage>
</organism>
<proteinExistence type="inferred from homology"/>
<protein>
    <recommendedName>
        <fullName evidence="2">Anti-sigma-W factor RsiW</fullName>
    </recommendedName>
</protein>
<dbReference type="RefSeq" id="WP_087255508.1">
    <property type="nucleotide sequence ID" value="NZ_BSBO01000004.1"/>
</dbReference>
<dbReference type="Pfam" id="PF13490">
    <property type="entry name" value="zf-HC2"/>
    <property type="match status" value="1"/>
</dbReference>
<keyword evidence="3" id="KW-1133">Transmembrane helix</keyword>
<comment type="similarity">
    <text evidence="1">Belongs to the zinc-associated anti-sigma factor (ZAS) superfamily. Anti-sigma-W factor family.</text>
</comment>
<evidence type="ECO:0000256" key="2">
    <source>
        <dbReference type="ARBA" id="ARBA00024438"/>
    </source>
</evidence>
<evidence type="ECO:0000256" key="1">
    <source>
        <dbReference type="ARBA" id="ARBA00024353"/>
    </source>
</evidence>